<dbReference type="Pfam" id="PF01288">
    <property type="entry name" value="HPPK"/>
    <property type="match status" value="1"/>
</dbReference>
<evidence type="ECO:0000313" key="15">
    <source>
        <dbReference type="Proteomes" id="UP001247754"/>
    </source>
</evidence>
<comment type="function">
    <text evidence="10">Catalyzes the transfer of pyrophosphate from adenosine triphosphate (ATP) to 6-hydroxymethyl-7,8-dihydropterin, an enzymatic step in folate biosynthesis pathway.</text>
</comment>
<reference evidence="14 15" key="1">
    <citation type="submission" date="2023-09" db="EMBL/GenBank/DDBJ databases">
        <title>Xinfangfangia sedmenti sp. nov., isolated the sedment.</title>
        <authorList>
            <person name="Xu L."/>
        </authorList>
    </citation>
    <scope>NUCLEOTIDE SEQUENCE [LARGE SCALE GENOMIC DNA]</scope>
    <source>
        <strain evidence="14 15">LG-4</strain>
    </source>
</reference>
<proteinExistence type="inferred from homology"/>
<evidence type="ECO:0000256" key="3">
    <source>
        <dbReference type="ARBA" id="ARBA00013253"/>
    </source>
</evidence>
<evidence type="ECO:0000256" key="4">
    <source>
        <dbReference type="ARBA" id="ARBA00016218"/>
    </source>
</evidence>
<evidence type="ECO:0000256" key="5">
    <source>
        <dbReference type="ARBA" id="ARBA00022679"/>
    </source>
</evidence>
<evidence type="ECO:0000259" key="13">
    <source>
        <dbReference type="Pfam" id="PF01288"/>
    </source>
</evidence>
<dbReference type="RefSeq" id="WP_310457355.1">
    <property type="nucleotide sequence ID" value="NZ_JAVKPH010000010.1"/>
</dbReference>
<evidence type="ECO:0000256" key="6">
    <source>
        <dbReference type="ARBA" id="ARBA00022741"/>
    </source>
</evidence>
<keyword evidence="9" id="KW-0289">Folate biosynthesis</keyword>
<keyword evidence="7" id="KW-0418">Kinase</keyword>
<dbReference type="EC" id="2.7.6.3" evidence="3"/>
<evidence type="ECO:0000256" key="10">
    <source>
        <dbReference type="ARBA" id="ARBA00029409"/>
    </source>
</evidence>
<dbReference type="NCBIfam" id="TIGR01498">
    <property type="entry name" value="folK"/>
    <property type="match status" value="1"/>
</dbReference>
<protein>
    <recommendedName>
        <fullName evidence="4">2-amino-4-hydroxy-6-hydroxymethyldihydropteridine pyrophosphokinase</fullName>
        <ecNumber evidence="3">2.7.6.3</ecNumber>
    </recommendedName>
    <alternativeName>
        <fullName evidence="11">6-hydroxymethyl-7,8-dihydropterin pyrophosphokinase</fullName>
    </alternativeName>
    <alternativeName>
        <fullName evidence="12">7,8-dihydro-6-hydroxymethylpterin-pyrophosphokinase</fullName>
    </alternativeName>
</protein>
<dbReference type="InterPro" id="IPR035907">
    <property type="entry name" value="Hppk_sf"/>
</dbReference>
<comment type="pathway">
    <text evidence="1">Cofactor biosynthesis; tetrahydrofolate biosynthesis; 2-amino-4-hydroxy-6-hydroxymethyl-7,8-dihydropteridine diphosphate from 7,8-dihydroneopterin triphosphate: step 4/4.</text>
</comment>
<dbReference type="PANTHER" id="PTHR43071:SF1">
    <property type="entry name" value="2-AMINO-4-HYDROXY-6-HYDROXYMETHYLDIHYDROPTERIDINE PYROPHOSPHOKINASE"/>
    <property type="match status" value="1"/>
</dbReference>
<comment type="similarity">
    <text evidence="2">Belongs to the HPPK family.</text>
</comment>
<evidence type="ECO:0000256" key="9">
    <source>
        <dbReference type="ARBA" id="ARBA00022909"/>
    </source>
</evidence>
<comment type="caution">
    <text evidence="14">The sequence shown here is derived from an EMBL/GenBank/DDBJ whole genome shotgun (WGS) entry which is preliminary data.</text>
</comment>
<feature type="domain" description="7,8-dihydro-6-hydroxymethylpterin-pyrophosphokinase" evidence="13">
    <location>
        <begin position="8"/>
        <end position="158"/>
    </location>
</feature>
<keyword evidence="5 14" id="KW-0808">Transferase</keyword>
<organism evidence="14 15">
    <name type="scientific">Ruixingdingia sedimenti</name>
    <dbReference type="NCBI Taxonomy" id="3073604"/>
    <lineage>
        <taxon>Bacteria</taxon>
        <taxon>Pseudomonadati</taxon>
        <taxon>Pseudomonadota</taxon>
        <taxon>Alphaproteobacteria</taxon>
        <taxon>Rhodobacterales</taxon>
        <taxon>Paracoccaceae</taxon>
        <taxon>Ruixingdingia</taxon>
    </lineage>
</organism>
<evidence type="ECO:0000256" key="1">
    <source>
        <dbReference type="ARBA" id="ARBA00005051"/>
    </source>
</evidence>
<dbReference type="PANTHER" id="PTHR43071">
    <property type="entry name" value="2-AMINO-4-HYDROXY-6-HYDROXYMETHYLDIHYDROPTERIDINE PYROPHOSPHOKINASE"/>
    <property type="match status" value="1"/>
</dbReference>
<name>A0ABU1F8D7_9RHOB</name>
<dbReference type="EMBL" id="JAVKPH010000010">
    <property type="protein sequence ID" value="MDR5653121.1"/>
    <property type="molecule type" value="Genomic_DNA"/>
</dbReference>
<evidence type="ECO:0000256" key="7">
    <source>
        <dbReference type="ARBA" id="ARBA00022777"/>
    </source>
</evidence>
<dbReference type="SUPFAM" id="SSF55083">
    <property type="entry name" value="6-hydroxymethyl-7,8-dihydropterin pyrophosphokinase, HPPK"/>
    <property type="match status" value="1"/>
</dbReference>
<evidence type="ECO:0000313" key="14">
    <source>
        <dbReference type="EMBL" id="MDR5653121.1"/>
    </source>
</evidence>
<evidence type="ECO:0000256" key="12">
    <source>
        <dbReference type="ARBA" id="ARBA00033413"/>
    </source>
</evidence>
<dbReference type="InterPro" id="IPR000550">
    <property type="entry name" value="Hppk"/>
</dbReference>
<dbReference type="Gene3D" id="3.30.70.560">
    <property type="entry name" value="7,8-Dihydro-6-hydroxymethylpterin-pyrophosphokinase HPPK"/>
    <property type="match status" value="1"/>
</dbReference>
<dbReference type="Proteomes" id="UP001247754">
    <property type="component" value="Unassembled WGS sequence"/>
</dbReference>
<evidence type="ECO:0000256" key="11">
    <source>
        <dbReference type="ARBA" id="ARBA00029766"/>
    </source>
</evidence>
<evidence type="ECO:0000256" key="8">
    <source>
        <dbReference type="ARBA" id="ARBA00022840"/>
    </source>
</evidence>
<keyword evidence="6" id="KW-0547">Nucleotide-binding</keyword>
<keyword evidence="15" id="KW-1185">Reference proteome</keyword>
<gene>
    <name evidence="14" type="primary">folK</name>
    <name evidence="14" type="ORF">RGD00_10925</name>
</gene>
<keyword evidence="8" id="KW-0067">ATP-binding</keyword>
<evidence type="ECO:0000256" key="2">
    <source>
        <dbReference type="ARBA" id="ARBA00005810"/>
    </source>
</evidence>
<sequence length="194" mass="20311">MRYGSALIALGANLPHAGRTPAQTLRAALAALRDAGFVHLRESALYATPCFPPGAGPDYVNACAVADWAGDAAAALAALHGVEAAFGRSRAERWGMRTLDLDLIALDDAVLPDRATWAHWAGLPPAEQARAAPDRLVLPHPRLADRAFVLVPLAEVAPLWRHPVTGRTVAGMLAALPAADRAAVVPIGPRIAPK</sequence>
<dbReference type="GO" id="GO:0003848">
    <property type="term" value="F:2-amino-4-hydroxy-6-hydroxymethyldihydropteridine diphosphokinase activity"/>
    <property type="evidence" value="ECO:0007669"/>
    <property type="project" value="UniProtKB-EC"/>
</dbReference>
<accession>A0ABU1F8D7</accession>